<dbReference type="Pfam" id="PF05127">
    <property type="entry name" value="NAT10_TcmA_helicase"/>
    <property type="match status" value="1"/>
</dbReference>
<proteinExistence type="predicted"/>
<dbReference type="EMBL" id="JAPMOS010000002">
    <property type="protein sequence ID" value="KAJ4462772.1"/>
    <property type="molecule type" value="Genomic_DNA"/>
</dbReference>
<dbReference type="PANTHER" id="PTHR10925">
    <property type="entry name" value="N-ACETYLTRANSFERASE 10"/>
    <property type="match status" value="1"/>
</dbReference>
<keyword evidence="6" id="KW-0012">Acyltransferase</keyword>
<feature type="domain" description="TcmA/NAT10 helicase" evidence="8">
    <location>
        <begin position="273"/>
        <end position="503"/>
    </location>
</feature>
<evidence type="ECO:0000313" key="12">
    <source>
        <dbReference type="Proteomes" id="UP001141327"/>
    </source>
</evidence>
<keyword evidence="2" id="KW-0808">Transferase</keyword>
<feature type="region of interest" description="Disordered" evidence="7">
    <location>
        <begin position="185"/>
        <end position="221"/>
    </location>
</feature>
<reference evidence="11" key="1">
    <citation type="journal article" date="2022" name="bioRxiv">
        <title>Genomics of Preaxostyla Flagellates Illuminates Evolutionary Transitions and the Path Towards Mitochondrial Loss.</title>
        <authorList>
            <person name="Novak L.V.F."/>
            <person name="Treitli S.C."/>
            <person name="Pyrih J."/>
            <person name="Halakuc P."/>
            <person name="Pipaliya S.V."/>
            <person name="Vacek V."/>
            <person name="Brzon O."/>
            <person name="Soukal P."/>
            <person name="Eme L."/>
            <person name="Dacks J.B."/>
            <person name="Karnkowska A."/>
            <person name="Elias M."/>
            <person name="Hampl V."/>
        </authorList>
    </citation>
    <scope>NUCLEOTIDE SEQUENCE</scope>
    <source>
        <strain evidence="11">RCP-MX</strain>
    </source>
</reference>
<feature type="domain" description="TmcA/NAT10 N-terminal" evidence="9">
    <location>
        <begin position="28"/>
        <end position="145"/>
    </location>
</feature>
<evidence type="ECO:0000256" key="7">
    <source>
        <dbReference type="SAM" id="MobiDB-lite"/>
    </source>
</evidence>
<keyword evidence="5" id="KW-0067">ATP-binding</keyword>
<dbReference type="Proteomes" id="UP001141327">
    <property type="component" value="Unassembled WGS sequence"/>
</dbReference>
<evidence type="ECO:0000256" key="2">
    <source>
        <dbReference type="ARBA" id="ARBA00022679"/>
    </source>
</evidence>
<dbReference type="InterPro" id="IPR027417">
    <property type="entry name" value="P-loop_NTPase"/>
</dbReference>
<evidence type="ECO:0000259" key="8">
    <source>
        <dbReference type="Pfam" id="PF05127"/>
    </source>
</evidence>
<feature type="compositionally biased region" description="Low complexity" evidence="7">
    <location>
        <begin position="621"/>
        <end position="631"/>
    </location>
</feature>
<dbReference type="Pfam" id="PF08351">
    <property type="entry name" value="TmcA_N"/>
    <property type="match status" value="1"/>
</dbReference>
<dbReference type="InterPro" id="IPR000182">
    <property type="entry name" value="GNAT_dom"/>
</dbReference>
<evidence type="ECO:0000256" key="5">
    <source>
        <dbReference type="ARBA" id="ARBA00022840"/>
    </source>
</evidence>
<dbReference type="Gene3D" id="3.40.50.11040">
    <property type="match status" value="1"/>
</dbReference>
<dbReference type="InterPro" id="IPR013562">
    <property type="entry name" value="TmcA/NAT10_N"/>
</dbReference>
<evidence type="ECO:0000313" key="11">
    <source>
        <dbReference type="EMBL" id="KAJ4462772.1"/>
    </source>
</evidence>
<feature type="domain" description="N-acetyltransferase" evidence="10">
    <location>
        <begin position="556"/>
        <end position="615"/>
    </location>
</feature>
<organism evidence="11 12">
    <name type="scientific">Paratrimastix pyriformis</name>
    <dbReference type="NCBI Taxonomy" id="342808"/>
    <lineage>
        <taxon>Eukaryota</taxon>
        <taxon>Metamonada</taxon>
        <taxon>Preaxostyla</taxon>
        <taxon>Paratrimastigidae</taxon>
        <taxon>Paratrimastix</taxon>
    </lineage>
</organism>
<keyword evidence="3" id="KW-0819">tRNA processing</keyword>
<comment type="subcellular location">
    <subcellularLocation>
        <location evidence="1">Nucleus</location>
        <location evidence="1">Nucleolus</location>
    </subcellularLocation>
</comment>
<feature type="compositionally biased region" description="Pro residues" evidence="7">
    <location>
        <begin position="632"/>
        <end position="647"/>
    </location>
</feature>
<evidence type="ECO:0000259" key="9">
    <source>
        <dbReference type="Pfam" id="PF08351"/>
    </source>
</evidence>
<protein>
    <submittedName>
        <fullName evidence="11">RNA cytidine acetyltransferase</fullName>
    </submittedName>
</protein>
<feature type="region of interest" description="Disordered" evidence="7">
    <location>
        <begin position="621"/>
        <end position="647"/>
    </location>
</feature>
<dbReference type="InterPro" id="IPR032672">
    <property type="entry name" value="TmcA/NAT10/Kre33"/>
</dbReference>
<accession>A0ABQ8UW18</accession>
<evidence type="ECO:0000256" key="3">
    <source>
        <dbReference type="ARBA" id="ARBA00022694"/>
    </source>
</evidence>
<dbReference type="Gene3D" id="3.40.50.300">
    <property type="entry name" value="P-loop containing nucleotide triphosphate hydrolases"/>
    <property type="match status" value="1"/>
</dbReference>
<dbReference type="PANTHER" id="PTHR10925:SF5">
    <property type="entry name" value="RNA CYTIDINE ACETYLTRANSFERASE"/>
    <property type="match status" value="1"/>
</dbReference>
<gene>
    <name evidence="11" type="ORF">PAPYR_794</name>
</gene>
<dbReference type="InterPro" id="IPR007807">
    <property type="entry name" value="TcmA/NAT10_helicase"/>
</dbReference>
<dbReference type="Pfam" id="PF13718">
    <property type="entry name" value="GNAT_acetyltr_2"/>
    <property type="match status" value="1"/>
</dbReference>
<feature type="region of interest" description="Disordered" evidence="7">
    <location>
        <begin position="442"/>
        <end position="468"/>
    </location>
</feature>
<sequence>MSSHKQKRIRQLKRQAQKGLVDPDKDNPFEMFVSSTQIRWCYYAETHRVLGQTFGMCILQDFEALTPNLLARTIETVEGGGIVVLLLQTMSSLRNLYTLSMCASWGPDARSRAARALAQDVHSRFRTSAHGDVVARFNERFLLSLASCPNALADAPDSVVDDELNILPLSARSREIAPVHMPDGAVRPARPYACRPAPPRPAPHPLTRIDNTPSTRPPQRPDEVELAQLNETLRATPVVGQLVACARTVDQARAVMLFMQAITEKTLRTTVALTAGRGRGKSAALGLAMAGAIAYGYSNVFVTSPSPENLQTLFGFVLKGFEALGLVEHADFEVLRSPDPDMHGAVLRVNVFKSHRQTIQYIGPEEADKVAQAELVVVDEAAAIPLPLVRRLLGPYLVFLSSTVSGYEGTGRSLSLKLIKQLRQQSAAAPVIAADAAPAAPADAAPATEGPADAATATATATAPQGATSAAGRVLRELQMEVPIRYASGDPVEQWLNEVLCLNATVQVHPNPTCPHPNSCELSGLGGLPAADAGPLRGLALPQQPQRPADHVRRAAHNLFVLLGPVDEASNVLPEILCVVQLALEGEIAREAAQAALARGERLAGDLIPWTISQQVGPHVPAHAAHAAHAPAAPPHSCPPHMPGLAL</sequence>
<keyword evidence="12" id="KW-1185">Reference proteome</keyword>
<name>A0ABQ8UW18_9EUKA</name>
<evidence type="ECO:0000256" key="6">
    <source>
        <dbReference type="ARBA" id="ARBA00023315"/>
    </source>
</evidence>
<comment type="caution">
    <text evidence="11">The sequence shown here is derived from an EMBL/GenBank/DDBJ whole genome shotgun (WGS) entry which is preliminary data.</text>
</comment>
<keyword evidence="4" id="KW-0547">Nucleotide-binding</keyword>
<evidence type="ECO:0000256" key="1">
    <source>
        <dbReference type="ARBA" id="ARBA00004604"/>
    </source>
</evidence>
<dbReference type="Gene3D" id="3.40.630.30">
    <property type="match status" value="1"/>
</dbReference>
<evidence type="ECO:0000256" key="4">
    <source>
        <dbReference type="ARBA" id="ARBA00022741"/>
    </source>
</evidence>
<evidence type="ECO:0000259" key="10">
    <source>
        <dbReference type="Pfam" id="PF13718"/>
    </source>
</evidence>